<dbReference type="AlphaFoldDB" id="A0A7G2CFQ7"/>
<gene>
    <name evidence="2" type="ORF">ADEAN_000519400</name>
</gene>
<feature type="compositionally biased region" description="Acidic residues" evidence="1">
    <location>
        <begin position="65"/>
        <end position="74"/>
    </location>
</feature>
<dbReference type="EMBL" id="LR877153">
    <property type="protein sequence ID" value="CAD2217714.1"/>
    <property type="molecule type" value="Genomic_DNA"/>
</dbReference>
<organism evidence="2 3">
    <name type="scientific">Angomonas deanei</name>
    <dbReference type="NCBI Taxonomy" id="59799"/>
    <lineage>
        <taxon>Eukaryota</taxon>
        <taxon>Discoba</taxon>
        <taxon>Euglenozoa</taxon>
        <taxon>Kinetoplastea</taxon>
        <taxon>Metakinetoplastina</taxon>
        <taxon>Trypanosomatida</taxon>
        <taxon>Trypanosomatidae</taxon>
        <taxon>Strigomonadinae</taxon>
        <taxon>Angomonas</taxon>
    </lineage>
</organism>
<sequence length="153" mass="17560">MSGIEHKESLSGQTQIKRRRVVEGNDQPAEEDDKRAKKEEEEEKTAHPQPGTGAPHAEDSSSSSSEEENEEEADEIAKELERLQSLQNDRISGNRNPSRRHTTASHYDVLFSNADWRWRGTGEAEKKERMKKTMVNSKQDSLAYERFIKNSFK</sequence>
<dbReference type="Proteomes" id="UP000515908">
    <property type="component" value="Chromosome 09"/>
</dbReference>
<proteinExistence type="predicted"/>
<name>A0A7G2CFQ7_9TRYP</name>
<evidence type="ECO:0000313" key="3">
    <source>
        <dbReference type="Proteomes" id="UP000515908"/>
    </source>
</evidence>
<evidence type="ECO:0000313" key="2">
    <source>
        <dbReference type="EMBL" id="CAD2217714.1"/>
    </source>
</evidence>
<dbReference type="VEuPathDB" id="TriTrypDB:ADEAN_000519400"/>
<feature type="region of interest" description="Disordered" evidence="1">
    <location>
        <begin position="1"/>
        <end position="106"/>
    </location>
</feature>
<reference evidence="2 3" key="1">
    <citation type="submission" date="2020-08" db="EMBL/GenBank/DDBJ databases">
        <authorList>
            <person name="Newling K."/>
            <person name="Davey J."/>
            <person name="Forrester S."/>
        </authorList>
    </citation>
    <scope>NUCLEOTIDE SEQUENCE [LARGE SCALE GENOMIC DNA]</scope>
    <source>
        <strain evidence="3">Crithidia deanei Carvalho (ATCC PRA-265)</strain>
    </source>
</reference>
<accession>A0A7G2CFQ7</accession>
<keyword evidence="3" id="KW-1185">Reference proteome</keyword>
<evidence type="ECO:0000256" key="1">
    <source>
        <dbReference type="SAM" id="MobiDB-lite"/>
    </source>
</evidence>
<protein>
    <submittedName>
        <fullName evidence="2">Uncharacterized protein</fullName>
    </submittedName>
</protein>
<feature type="compositionally biased region" description="Polar residues" evidence="1">
    <location>
        <begin position="84"/>
        <end position="96"/>
    </location>
</feature>